<dbReference type="EMBL" id="LWDV01000008">
    <property type="protein sequence ID" value="OCL27386.1"/>
    <property type="molecule type" value="Genomic_DNA"/>
</dbReference>
<name>A0A1C0AAS9_9FIRM</name>
<sequence length="121" mass="14226">MKNYRVRYNDLENRIYITFTKALDLKEAKRYTQEVNELINRAKPNFTTCLDISCDPVHSKEVNDIFAKLRKNMIAKEVKGVATIISKSKVAELQIKRTLQVFEQHRIFSNELEAKKYLDSL</sequence>
<reference evidence="2" key="1">
    <citation type="submission" date="2016-07" db="EMBL/GenBank/DDBJ databases">
        <authorList>
            <person name="Florea S."/>
            <person name="Webb J.S."/>
            <person name="Jaromczyk J."/>
            <person name="Schardl C.L."/>
        </authorList>
    </citation>
    <scope>NUCLEOTIDE SEQUENCE [LARGE SCALE GENOMIC DNA]</scope>
    <source>
        <strain evidence="2">Z6</strain>
    </source>
</reference>
<dbReference type="OrthoDB" id="2636999at2"/>
<evidence type="ECO:0008006" key="3">
    <source>
        <dbReference type="Google" id="ProtNLM"/>
    </source>
</evidence>
<protein>
    <recommendedName>
        <fullName evidence="3">SpoIIAA-like</fullName>
    </recommendedName>
</protein>
<dbReference type="AlphaFoldDB" id="A0A1C0AAS9"/>
<reference evidence="1 2" key="2">
    <citation type="submission" date="2016-08" db="EMBL/GenBank/DDBJ databases">
        <title>Orenia metallireducens sp. nov. strain Z6, a Novel Metal-reducing Firmicute from the Deep Subsurface.</title>
        <authorList>
            <person name="Maxim B.I."/>
            <person name="Kenneth K."/>
            <person name="Flynn T.M."/>
            <person name="Oloughlin E.J."/>
            <person name="Locke R.A."/>
            <person name="Weber J.R."/>
            <person name="Egan S.M."/>
            <person name="Mackie R.I."/>
            <person name="Cann I.K."/>
        </authorList>
    </citation>
    <scope>NUCLEOTIDE SEQUENCE [LARGE SCALE GENOMIC DNA]</scope>
    <source>
        <strain evidence="1 2">Z6</strain>
    </source>
</reference>
<accession>A0A1C0AAS9</accession>
<dbReference type="Proteomes" id="UP000093514">
    <property type="component" value="Unassembled WGS sequence"/>
</dbReference>
<proteinExistence type="predicted"/>
<evidence type="ECO:0000313" key="2">
    <source>
        <dbReference type="Proteomes" id="UP000093514"/>
    </source>
</evidence>
<keyword evidence="2" id="KW-1185">Reference proteome</keyword>
<comment type="caution">
    <text evidence="1">The sequence shown here is derived from an EMBL/GenBank/DDBJ whole genome shotgun (WGS) entry which is preliminary data.</text>
</comment>
<evidence type="ECO:0000313" key="1">
    <source>
        <dbReference type="EMBL" id="OCL27386.1"/>
    </source>
</evidence>
<dbReference type="RefSeq" id="WP_068717212.1">
    <property type="nucleotide sequence ID" value="NZ_LWDV01000008.1"/>
</dbReference>
<gene>
    <name evidence="1" type="ORF">U472_07975</name>
</gene>
<organism evidence="1 2">
    <name type="scientific">Orenia metallireducens</name>
    <dbReference type="NCBI Taxonomy" id="1413210"/>
    <lineage>
        <taxon>Bacteria</taxon>
        <taxon>Bacillati</taxon>
        <taxon>Bacillota</taxon>
        <taxon>Clostridia</taxon>
        <taxon>Halanaerobiales</taxon>
        <taxon>Halobacteroidaceae</taxon>
        <taxon>Orenia</taxon>
    </lineage>
</organism>